<name>A0A1F7WTD8_9BACT</name>
<dbReference type="InterPro" id="IPR036583">
    <property type="entry name" value="23S_rRNA_IVS_sf"/>
</dbReference>
<dbReference type="Pfam" id="PF05635">
    <property type="entry name" value="23S_rRNA_IVP"/>
    <property type="match status" value="1"/>
</dbReference>
<dbReference type="AlphaFoldDB" id="A0A1F7WTD8"/>
<comment type="caution">
    <text evidence="1">The sequence shown here is derived from an EMBL/GenBank/DDBJ whole genome shotgun (WGS) entry which is preliminary data.</text>
</comment>
<dbReference type="PANTHER" id="PTHR38471">
    <property type="entry name" value="FOUR HELIX BUNDLE PROTEIN"/>
    <property type="match status" value="1"/>
</dbReference>
<dbReference type="Proteomes" id="UP000178812">
    <property type="component" value="Unassembled WGS sequence"/>
</dbReference>
<sequence>MFLYSYKKLVVWQKADILAKEVYKLTNKFPKHEIFGLTSQLRRAVLSVPLNIIEGYARNNKKEFRNFLRIAYASLVEVEYLIEFVYLQKYITEEEFERIENIRDECGRLLWRFLKSQD</sequence>
<dbReference type="NCBIfam" id="TIGR02436">
    <property type="entry name" value="four helix bundle protein"/>
    <property type="match status" value="1"/>
</dbReference>
<organism evidence="1 2">
    <name type="scientific">Candidatus Woesebacteria bacterium GWB1_43_5</name>
    <dbReference type="NCBI Taxonomy" id="1802474"/>
    <lineage>
        <taxon>Bacteria</taxon>
        <taxon>Candidatus Woeseibacteriota</taxon>
    </lineage>
</organism>
<dbReference type="InterPro" id="IPR012657">
    <property type="entry name" value="23S_rRNA-intervening_sequence"/>
</dbReference>
<accession>A0A1F7WTD8</accession>
<reference evidence="1 2" key="1">
    <citation type="journal article" date="2016" name="Nat. Commun.">
        <title>Thousands of microbial genomes shed light on interconnected biogeochemical processes in an aquifer system.</title>
        <authorList>
            <person name="Anantharaman K."/>
            <person name="Brown C.T."/>
            <person name="Hug L.A."/>
            <person name="Sharon I."/>
            <person name="Castelle C.J."/>
            <person name="Probst A.J."/>
            <person name="Thomas B.C."/>
            <person name="Singh A."/>
            <person name="Wilkins M.J."/>
            <person name="Karaoz U."/>
            <person name="Brodie E.L."/>
            <person name="Williams K.H."/>
            <person name="Hubbard S.S."/>
            <person name="Banfield J.F."/>
        </authorList>
    </citation>
    <scope>NUCLEOTIDE SEQUENCE [LARGE SCALE GENOMIC DNA]</scope>
</reference>
<protein>
    <submittedName>
        <fullName evidence="1">Four helix bundle protein</fullName>
    </submittedName>
</protein>
<dbReference type="SUPFAM" id="SSF158446">
    <property type="entry name" value="IVS-encoded protein-like"/>
    <property type="match status" value="1"/>
</dbReference>
<dbReference type="EMBL" id="MGFM01000037">
    <property type="protein sequence ID" value="OGM05438.1"/>
    <property type="molecule type" value="Genomic_DNA"/>
</dbReference>
<dbReference type="Gene3D" id="1.20.1440.60">
    <property type="entry name" value="23S rRNA-intervening sequence"/>
    <property type="match status" value="1"/>
</dbReference>
<dbReference type="CDD" id="cd16377">
    <property type="entry name" value="23S_rRNA_IVP_like"/>
    <property type="match status" value="1"/>
</dbReference>
<dbReference type="PANTHER" id="PTHR38471:SF2">
    <property type="entry name" value="FOUR HELIX BUNDLE PROTEIN"/>
    <property type="match status" value="1"/>
</dbReference>
<gene>
    <name evidence="1" type="ORF">A2125_01225</name>
</gene>
<evidence type="ECO:0000313" key="2">
    <source>
        <dbReference type="Proteomes" id="UP000178812"/>
    </source>
</evidence>
<proteinExistence type="predicted"/>
<evidence type="ECO:0000313" key="1">
    <source>
        <dbReference type="EMBL" id="OGM05438.1"/>
    </source>
</evidence>